<feature type="transmembrane region" description="Helical" evidence="8">
    <location>
        <begin position="167"/>
        <end position="187"/>
    </location>
</feature>
<feature type="domain" description="Enoyl reductase (ER)" evidence="9">
    <location>
        <begin position="18"/>
        <end position="371"/>
    </location>
</feature>
<evidence type="ECO:0000259" key="9">
    <source>
        <dbReference type="SMART" id="SM00829"/>
    </source>
</evidence>
<keyword evidence="8" id="KW-1133">Transmembrane helix</keyword>
<evidence type="ECO:0000256" key="1">
    <source>
        <dbReference type="ARBA" id="ARBA00001947"/>
    </source>
</evidence>
<dbReference type="Gene3D" id="3.40.50.720">
    <property type="entry name" value="NAD(P)-binding Rossmann-like Domain"/>
    <property type="match status" value="1"/>
</dbReference>
<accession>A0A8J3AEE8</accession>
<dbReference type="PANTHER" id="PTHR43880">
    <property type="entry name" value="ALCOHOL DEHYDROGENASE"/>
    <property type="match status" value="1"/>
</dbReference>
<dbReference type="OrthoDB" id="334894at2"/>
<keyword evidence="4 7" id="KW-0862">Zinc</keyword>
<dbReference type="PROSITE" id="PS00059">
    <property type="entry name" value="ADH_ZINC"/>
    <property type="match status" value="1"/>
</dbReference>
<dbReference type="FunFam" id="3.40.50.720:FF:000003">
    <property type="entry name" value="S-(hydroxymethyl)glutathione dehydrogenase"/>
    <property type="match status" value="1"/>
</dbReference>
<dbReference type="Proteomes" id="UP000650511">
    <property type="component" value="Unassembled WGS sequence"/>
</dbReference>
<evidence type="ECO:0000256" key="5">
    <source>
        <dbReference type="ARBA" id="ARBA00023002"/>
    </source>
</evidence>
<dbReference type="Gene3D" id="3.90.180.10">
    <property type="entry name" value="Medium-chain alcohol dehydrogenases, catalytic domain"/>
    <property type="match status" value="1"/>
</dbReference>
<comment type="similarity">
    <text evidence="2 7">Belongs to the zinc-containing alcohol dehydrogenase family.</text>
</comment>
<protein>
    <submittedName>
        <fullName evidence="10">Putative alcohol dehydrogenase, zinc-containing</fullName>
    </submittedName>
</protein>
<dbReference type="InterPro" id="IPR013154">
    <property type="entry name" value="ADH-like_N"/>
</dbReference>
<evidence type="ECO:0000256" key="6">
    <source>
        <dbReference type="ARBA" id="ARBA00023027"/>
    </source>
</evidence>
<sequence>MRTRAAVLVATDREPPYARSRPLEIVELDLAPPGAGELLVRVEAAGLCHSDLSVVDGNRPRPTPMVLGHEAAGEVVEVGAGVTDVEVGDHVVLVFVPRCGTCAECAAGRPALCERAAAANTSGELLRGGRRWGTLGGQEVHHHLGVSAFAEHVVVDRGSVVVVPDEVPFATAALFGCALLTGAGAVLSSAQVRPGESVAVFGLGGVGLAAVLGAVVAGAHPIIAVDPLEAKRELALELGATSAIGVEDVVDTVRELVPGGVRHAFEAVGSARVLGDAWAVTRRGGTTVAIGLPHPSQELTIPAVQLVGEARTLTGSYLGGSVPQRDIPALIELWRGGRLPVERMHSSSLALEDLNAALDELAAGRTVRQVVHPGGVPV</sequence>
<comment type="caution">
    <text evidence="10">The sequence shown here is derived from an EMBL/GenBank/DDBJ whole genome shotgun (WGS) entry which is preliminary data.</text>
</comment>
<organism evidence="10 11">
    <name type="scientific">Egicoccus halophilus</name>
    <dbReference type="NCBI Taxonomy" id="1670830"/>
    <lineage>
        <taxon>Bacteria</taxon>
        <taxon>Bacillati</taxon>
        <taxon>Actinomycetota</taxon>
        <taxon>Nitriliruptoria</taxon>
        <taxon>Egicoccales</taxon>
        <taxon>Egicoccaceae</taxon>
        <taxon>Egicoccus</taxon>
    </lineage>
</organism>
<dbReference type="InterPro" id="IPR013149">
    <property type="entry name" value="ADH-like_C"/>
</dbReference>
<dbReference type="InterPro" id="IPR011032">
    <property type="entry name" value="GroES-like_sf"/>
</dbReference>
<evidence type="ECO:0000256" key="8">
    <source>
        <dbReference type="SAM" id="Phobius"/>
    </source>
</evidence>
<keyword evidence="11" id="KW-1185">Reference proteome</keyword>
<keyword evidence="8" id="KW-0472">Membrane</keyword>
<dbReference type="Pfam" id="PF08240">
    <property type="entry name" value="ADH_N"/>
    <property type="match status" value="1"/>
</dbReference>
<dbReference type="SUPFAM" id="SSF50129">
    <property type="entry name" value="GroES-like"/>
    <property type="match status" value="1"/>
</dbReference>
<dbReference type="AlphaFoldDB" id="A0A8J3AEE8"/>
<dbReference type="InterPro" id="IPR020843">
    <property type="entry name" value="ER"/>
</dbReference>
<keyword evidence="3 7" id="KW-0479">Metal-binding</keyword>
<evidence type="ECO:0000313" key="11">
    <source>
        <dbReference type="Proteomes" id="UP000650511"/>
    </source>
</evidence>
<dbReference type="GO" id="GO:0008270">
    <property type="term" value="F:zinc ion binding"/>
    <property type="evidence" value="ECO:0007669"/>
    <property type="project" value="InterPro"/>
</dbReference>
<keyword evidence="8" id="KW-0812">Transmembrane</keyword>
<evidence type="ECO:0000256" key="4">
    <source>
        <dbReference type="ARBA" id="ARBA00022833"/>
    </source>
</evidence>
<dbReference type="GO" id="GO:0046294">
    <property type="term" value="P:formaldehyde catabolic process"/>
    <property type="evidence" value="ECO:0007669"/>
    <property type="project" value="TreeGrafter"/>
</dbReference>
<dbReference type="SUPFAM" id="SSF51735">
    <property type="entry name" value="NAD(P)-binding Rossmann-fold domains"/>
    <property type="match status" value="1"/>
</dbReference>
<dbReference type="GO" id="GO:0051903">
    <property type="term" value="F:S-(hydroxymethyl)glutathione dehydrogenase [NAD(P)+] activity"/>
    <property type="evidence" value="ECO:0007669"/>
    <property type="project" value="TreeGrafter"/>
</dbReference>
<dbReference type="RefSeq" id="WP_130649148.1">
    <property type="nucleotide sequence ID" value="NZ_BMHA01000007.1"/>
</dbReference>
<keyword evidence="5" id="KW-0560">Oxidoreductase</keyword>
<comment type="cofactor">
    <cofactor evidence="1 7">
        <name>Zn(2+)</name>
        <dbReference type="ChEBI" id="CHEBI:29105"/>
    </cofactor>
</comment>
<evidence type="ECO:0000256" key="7">
    <source>
        <dbReference type="RuleBase" id="RU361277"/>
    </source>
</evidence>
<reference evidence="10" key="1">
    <citation type="journal article" date="2014" name="Int. J. Syst. Evol. Microbiol.">
        <title>Complete genome sequence of Corynebacterium casei LMG S-19264T (=DSM 44701T), isolated from a smear-ripened cheese.</title>
        <authorList>
            <consortium name="US DOE Joint Genome Institute (JGI-PGF)"/>
            <person name="Walter F."/>
            <person name="Albersmeier A."/>
            <person name="Kalinowski J."/>
            <person name="Ruckert C."/>
        </authorList>
    </citation>
    <scope>NUCLEOTIDE SEQUENCE</scope>
    <source>
        <strain evidence="10">CGMCC 1.14988</strain>
    </source>
</reference>
<name>A0A8J3AEE8_9ACTN</name>
<dbReference type="InterPro" id="IPR002328">
    <property type="entry name" value="ADH_Zn_CS"/>
</dbReference>
<dbReference type="SMART" id="SM00829">
    <property type="entry name" value="PKS_ER"/>
    <property type="match status" value="1"/>
</dbReference>
<keyword evidence="6" id="KW-0520">NAD</keyword>
<dbReference type="EMBL" id="BMHA01000007">
    <property type="protein sequence ID" value="GGI06935.1"/>
    <property type="molecule type" value="Genomic_DNA"/>
</dbReference>
<gene>
    <name evidence="10" type="ORF">GCM10011354_21580</name>
</gene>
<dbReference type="GO" id="GO:0005829">
    <property type="term" value="C:cytosol"/>
    <property type="evidence" value="ECO:0007669"/>
    <property type="project" value="TreeGrafter"/>
</dbReference>
<evidence type="ECO:0000256" key="2">
    <source>
        <dbReference type="ARBA" id="ARBA00008072"/>
    </source>
</evidence>
<dbReference type="Pfam" id="PF00107">
    <property type="entry name" value="ADH_zinc_N"/>
    <property type="match status" value="1"/>
</dbReference>
<proteinExistence type="inferred from homology"/>
<evidence type="ECO:0000313" key="10">
    <source>
        <dbReference type="EMBL" id="GGI06935.1"/>
    </source>
</evidence>
<dbReference type="PANTHER" id="PTHR43880:SF12">
    <property type="entry name" value="ALCOHOL DEHYDROGENASE CLASS-3"/>
    <property type="match status" value="1"/>
</dbReference>
<dbReference type="InterPro" id="IPR036291">
    <property type="entry name" value="NAD(P)-bd_dom_sf"/>
</dbReference>
<reference evidence="10" key="2">
    <citation type="submission" date="2020-09" db="EMBL/GenBank/DDBJ databases">
        <authorList>
            <person name="Sun Q."/>
            <person name="Zhou Y."/>
        </authorList>
    </citation>
    <scope>NUCLEOTIDE SEQUENCE</scope>
    <source>
        <strain evidence="10">CGMCC 1.14988</strain>
    </source>
</reference>
<feature type="transmembrane region" description="Helical" evidence="8">
    <location>
        <begin position="199"/>
        <end position="223"/>
    </location>
</feature>
<evidence type="ECO:0000256" key="3">
    <source>
        <dbReference type="ARBA" id="ARBA00022723"/>
    </source>
</evidence>